<comment type="caution">
    <text evidence="1">The sequence shown here is derived from an EMBL/GenBank/DDBJ whole genome shotgun (WGS) entry which is preliminary data.</text>
</comment>
<dbReference type="EMBL" id="BARU01004909">
    <property type="protein sequence ID" value="GAH24747.1"/>
    <property type="molecule type" value="Genomic_DNA"/>
</dbReference>
<proteinExistence type="predicted"/>
<reference evidence="1" key="1">
    <citation type="journal article" date="2014" name="Front. Microbiol.">
        <title>High frequency of phylogenetically diverse reductive dehalogenase-homologous genes in deep subseafloor sedimentary metagenomes.</title>
        <authorList>
            <person name="Kawai M."/>
            <person name="Futagami T."/>
            <person name="Toyoda A."/>
            <person name="Takaki Y."/>
            <person name="Nishi S."/>
            <person name="Hori S."/>
            <person name="Arai W."/>
            <person name="Tsubouchi T."/>
            <person name="Morono Y."/>
            <person name="Uchiyama I."/>
            <person name="Ito T."/>
            <person name="Fujiyama A."/>
            <person name="Inagaki F."/>
            <person name="Takami H."/>
        </authorList>
    </citation>
    <scope>NUCLEOTIDE SEQUENCE</scope>
    <source>
        <strain evidence="1">Expedition CK06-06</strain>
    </source>
</reference>
<protein>
    <submittedName>
        <fullName evidence="1">Uncharacterized protein</fullName>
    </submittedName>
</protein>
<organism evidence="1">
    <name type="scientific">marine sediment metagenome</name>
    <dbReference type="NCBI Taxonomy" id="412755"/>
    <lineage>
        <taxon>unclassified sequences</taxon>
        <taxon>metagenomes</taxon>
        <taxon>ecological metagenomes</taxon>
    </lineage>
</organism>
<dbReference type="AlphaFoldDB" id="X1DWU0"/>
<evidence type="ECO:0000313" key="1">
    <source>
        <dbReference type="EMBL" id="GAH24747.1"/>
    </source>
</evidence>
<sequence length="29" mass="3449">FYKIALEYDPGYTDVWNNIAQSFYKSDIS</sequence>
<feature type="non-terminal residue" evidence="1">
    <location>
        <position position="1"/>
    </location>
</feature>
<accession>X1DWU0</accession>
<name>X1DWU0_9ZZZZ</name>
<gene>
    <name evidence="1" type="ORF">S03H2_09577</name>
</gene>